<accession>A0ABT7GT21</accession>
<name>A0ABT7GT21_9ACTN</name>
<proteinExistence type="predicted"/>
<gene>
    <name evidence="3" type="ORF">QEZ40_000960</name>
</gene>
<dbReference type="RefSeq" id="WP_285341974.1">
    <property type="nucleotide sequence ID" value="NZ_JASITI010000012.1"/>
</dbReference>
<keyword evidence="2" id="KW-0812">Transmembrane</keyword>
<sequence length="293" mass="30308">MRQERSYGRVLAVSVLVGYLEVALTVVVALLYVRTQPPPDTPPDWDEAGAALFSLAGLTGVIGFLLSLLFVLPAVALSDLLGRRLGERAAWCCVPLLVAALLAPPVWAFASYNDAPARPVLLFWAGATASLSAGALAARPRGGGLARRVALWGGALVAGTALFGTLGLATGVLPPYEPPVLGPAALAGTWSDHTGNTLTFTADGRVTASGVAVHSPGDTSGRTPPGCSGTGTWSYEPGRDPWSQRVRLEVPGCGWPAWGVGGTGREPRIHQSVGGPRSGELYQLRKATSGSPR</sequence>
<evidence type="ECO:0000313" key="4">
    <source>
        <dbReference type="Proteomes" id="UP001223390"/>
    </source>
</evidence>
<keyword evidence="4" id="KW-1185">Reference proteome</keyword>
<keyword evidence="2" id="KW-0472">Membrane</keyword>
<reference evidence="3 4" key="1">
    <citation type="submission" date="2023-05" db="EMBL/GenBank/DDBJ databases">
        <title>Sequencing and Assembly of Streptomyces sp. NP73.</title>
        <authorList>
            <person name="Konwar A.N."/>
            <person name="Saikia K."/>
            <person name="Thakur D."/>
        </authorList>
    </citation>
    <scope>NUCLEOTIDE SEQUENCE [LARGE SCALE GENOMIC DNA]</scope>
    <source>
        <strain evidence="3 4">NP73</strain>
    </source>
</reference>
<comment type="caution">
    <text evidence="3">The sequence shown here is derived from an EMBL/GenBank/DDBJ whole genome shotgun (WGS) entry which is preliminary data.</text>
</comment>
<feature type="transmembrane region" description="Helical" evidence="2">
    <location>
        <begin position="150"/>
        <end position="173"/>
    </location>
</feature>
<keyword evidence="2" id="KW-1133">Transmembrane helix</keyword>
<feature type="transmembrane region" description="Helical" evidence="2">
    <location>
        <begin position="89"/>
        <end position="109"/>
    </location>
</feature>
<feature type="transmembrane region" description="Helical" evidence="2">
    <location>
        <begin position="12"/>
        <end position="33"/>
    </location>
</feature>
<dbReference type="Proteomes" id="UP001223390">
    <property type="component" value="Unassembled WGS sequence"/>
</dbReference>
<protein>
    <submittedName>
        <fullName evidence="3">Uncharacterized protein</fullName>
    </submittedName>
</protein>
<feature type="transmembrane region" description="Helical" evidence="2">
    <location>
        <begin position="121"/>
        <end position="138"/>
    </location>
</feature>
<feature type="region of interest" description="Disordered" evidence="1">
    <location>
        <begin position="259"/>
        <end position="293"/>
    </location>
</feature>
<evidence type="ECO:0000256" key="2">
    <source>
        <dbReference type="SAM" id="Phobius"/>
    </source>
</evidence>
<dbReference type="EMBL" id="JASITI010000012">
    <property type="protein sequence ID" value="MDK9496424.1"/>
    <property type="molecule type" value="Genomic_DNA"/>
</dbReference>
<organism evidence="3 4">
    <name type="scientific">Streptomyces katrae</name>
    <dbReference type="NCBI Taxonomy" id="68223"/>
    <lineage>
        <taxon>Bacteria</taxon>
        <taxon>Bacillati</taxon>
        <taxon>Actinomycetota</taxon>
        <taxon>Actinomycetes</taxon>
        <taxon>Kitasatosporales</taxon>
        <taxon>Streptomycetaceae</taxon>
        <taxon>Streptomyces</taxon>
    </lineage>
</organism>
<evidence type="ECO:0000313" key="3">
    <source>
        <dbReference type="EMBL" id="MDK9496424.1"/>
    </source>
</evidence>
<evidence type="ECO:0000256" key="1">
    <source>
        <dbReference type="SAM" id="MobiDB-lite"/>
    </source>
</evidence>
<feature type="transmembrane region" description="Helical" evidence="2">
    <location>
        <begin position="53"/>
        <end position="77"/>
    </location>
</feature>